<evidence type="ECO:0000259" key="5">
    <source>
        <dbReference type="Pfam" id="PF02558"/>
    </source>
</evidence>
<name>I7K0R9_9LACO</name>
<feature type="domain" description="Ketopantoate reductase C-terminal" evidence="6">
    <location>
        <begin position="179"/>
        <end position="301"/>
    </location>
</feature>
<dbReference type="InterPro" id="IPR013328">
    <property type="entry name" value="6PGD_dom2"/>
</dbReference>
<reference evidence="8 10" key="2">
    <citation type="journal article" date="2015" name="Genome Announc.">
        <title>Expanding the biotechnology potential of lactobacilli through comparative genomics of 213 strains and associated genera.</title>
        <authorList>
            <person name="Sun Z."/>
            <person name="Harris H.M."/>
            <person name="McCann A."/>
            <person name="Guo C."/>
            <person name="Argimon S."/>
            <person name="Zhang W."/>
            <person name="Yang X."/>
            <person name="Jeffery I.B."/>
            <person name="Cooney J.C."/>
            <person name="Kagawa T.F."/>
            <person name="Liu W."/>
            <person name="Song Y."/>
            <person name="Salvetti E."/>
            <person name="Wrobel A."/>
            <person name="Rasinkangas P."/>
            <person name="Parkhill J."/>
            <person name="Rea M.C."/>
            <person name="O'Sullivan O."/>
            <person name="Ritari J."/>
            <person name="Douillard F.P."/>
            <person name="Paul Ross R."/>
            <person name="Yang R."/>
            <person name="Briner A.E."/>
            <person name="Felis G.E."/>
            <person name="de Vos W.M."/>
            <person name="Barrangou R."/>
            <person name="Klaenhammer T.R."/>
            <person name="Caufield P.W."/>
            <person name="Cui Y."/>
            <person name="Zhang H."/>
            <person name="O'Toole P.W."/>
        </authorList>
    </citation>
    <scope>NUCLEOTIDE SEQUENCE [LARGE SCALE GENOMIC DNA]</scope>
    <source>
        <strain evidence="8 10">DSM 23908</strain>
    </source>
</reference>
<dbReference type="RefSeq" id="WP_008473132.1">
    <property type="nucleotide sequence ID" value="NZ_AYZO01000029.1"/>
</dbReference>
<dbReference type="SUPFAM" id="SSF51735">
    <property type="entry name" value="NAD(P)-binding Rossmann-fold domains"/>
    <property type="match status" value="1"/>
</dbReference>
<dbReference type="NCBIfam" id="TIGR00745">
    <property type="entry name" value="apbA_panE"/>
    <property type="match status" value="1"/>
</dbReference>
<dbReference type="UniPathway" id="UPA00028">
    <property type="reaction ID" value="UER00004"/>
</dbReference>
<keyword evidence="10" id="KW-1185">Reference proteome</keyword>
<dbReference type="InterPro" id="IPR013332">
    <property type="entry name" value="KPR_N"/>
</dbReference>
<dbReference type="PANTHER" id="PTHR21708">
    <property type="entry name" value="PROBABLE 2-DEHYDROPANTOATE 2-REDUCTASE"/>
    <property type="match status" value="1"/>
</dbReference>
<dbReference type="PATRIC" id="fig|1423751.3.peg.987"/>
<comment type="caution">
    <text evidence="7">The sequence shown here is derived from an EMBL/GenBank/DDBJ whole genome shotgun (WGS) entry which is preliminary data.</text>
</comment>
<dbReference type="PANTHER" id="PTHR21708:SF26">
    <property type="entry name" value="2-DEHYDROPANTOATE 2-REDUCTASE"/>
    <property type="match status" value="1"/>
</dbReference>
<protein>
    <recommendedName>
        <fullName evidence="4">2-dehydropantoate 2-reductase</fullName>
        <ecNumber evidence="4">1.1.1.169</ecNumber>
    </recommendedName>
    <alternativeName>
        <fullName evidence="4">Ketopantoate reductase</fullName>
    </alternativeName>
</protein>
<dbReference type="EC" id="1.1.1.169" evidence="4"/>
<organism evidence="7 9">
    <name type="scientific">Lactobacillus gigeriorum DSM 23908 = CRBIP 24.85</name>
    <dbReference type="NCBI Taxonomy" id="1423751"/>
    <lineage>
        <taxon>Bacteria</taxon>
        <taxon>Bacillati</taxon>
        <taxon>Bacillota</taxon>
        <taxon>Bacilli</taxon>
        <taxon>Lactobacillales</taxon>
        <taxon>Lactobacillaceae</taxon>
        <taxon>Lactobacillus</taxon>
    </lineage>
</organism>
<evidence type="ECO:0000313" key="9">
    <source>
        <dbReference type="Proteomes" id="UP000009326"/>
    </source>
</evidence>
<keyword evidence="3 4" id="KW-0560">Oxidoreductase</keyword>
<sequence length="305" mass="34124">MKNIKTVGIVGRGAIGVNFATFIYDYLGKDKLVFIADEQRKERYQANPVIYNGKSYDFKYVSSVSEFQQVDLLILATKYTAIKAAMEEMKPFIKSNTIIISTLNGVISEDDLRQAFGREKVVRCIARAMAIVYQGNTVTADPVGELVIGAEQPIDEENVASLRAFFTACHLPFVESDHILLESWHKLMFNCGVNQTCAVFNIPYGQLKPGMPYREKTIATMKEVQAVANKLGIPITDQDVENTIAPLTNFNSESMPSMRQDVLAKRKTELQLFAGYIVPLAKKLGISVPNNEEYLAKIQEIEANY</sequence>
<evidence type="ECO:0000313" key="7">
    <source>
        <dbReference type="EMBL" id="CCI87025.1"/>
    </source>
</evidence>
<proteinExistence type="inferred from homology"/>
<dbReference type="Pfam" id="PF02558">
    <property type="entry name" value="ApbA"/>
    <property type="match status" value="1"/>
</dbReference>
<evidence type="ECO:0000256" key="2">
    <source>
        <dbReference type="ARBA" id="ARBA00022857"/>
    </source>
</evidence>
<dbReference type="STRING" id="1423751.FC38_GL000952"/>
<comment type="pathway">
    <text evidence="4">Cofactor biosynthesis; (R)-pantothenate biosynthesis; (R)-pantoate from 3-methyl-2-oxobutanoate: step 2/2.</text>
</comment>
<dbReference type="SUPFAM" id="SSF48179">
    <property type="entry name" value="6-phosphogluconate dehydrogenase C-terminal domain-like"/>
    <property type="match status" value="1"/>
</dbReference>
<dbReference type="AlphaFoldDB" id="I7K0R9"/>
<evidence type="ECO:0000313" key="8">
    <source>
        <dbReference type="EMBL" id="KRN10554.1"/>
    </source>
</evidence>
<dbReference type="GO" id="GO:0008677">
    <property type="term" value="F:2-dehydropantoate 2-reductase activity"/>
    <property type="evidence" value="ECO:0007669"/>
    <property type="project" value="UniProtKB-EC"/>
</dbReference>
<keyword evidence="4" id="KW-0566">Pantothenate biosynthesis</keyword>
<accession>I7K0R9</accession>
<dbReference type="GO" id="GO:0005737">
    <property type="term" value="C:cytoplasm"/>
    <property type="evidence" value="ECO:0007669"/>
    <property type="project" value="TreeGrafter"/>
</dbReference>
<gene>
    <name evidence="7" type="ORF">BN52_01990</name>
    <name evidence="8" type="ORF">FC38_GL000952</name>
</gene>
<dbReference type="Pfam" id="PF08546">
    <property type="entry name" value="ApbA_C"/>
    <property type="match status" value="1"/>
</dbReference>
<evidence type="ECO:0000259" key="6">
    <source>
        <dbReference type="Pfam" id="PF08546"/>
    </source>
</evidence>
<reference evidence="7 9" key="1">
    <citation type="submission" date="2012-06" db="EMBL/GenBank/DDBJ databases">
        <title>Draft genome sequence of Lactobacillus gigeriorum CRBIP 24.85T, isolated from chicken crop.</title>
        <authorList>
            <person name="Cousin S."/>
            <person name="Ma L."/>
            <person name="Creno S."/>
            <person name="Clermont D."/>
            <person name="Loux V."/>
            <person name="Bizet C."/>
            <person name="Bouchier C."/>
        </authorList>
    </citation>
    <scope>NUCLEOTIDE SEQUENCE [LARGE SCALE GENOMIC DNA]</scope>
    <source>
        <strain evidence="9">CRBIP 24.85T</strain>
        <strain evidence="7">Type strain: CRBIP 24.85</strain>
    </source>
</reference>
<dbReference type="InterPro" id="IPR036291">
    <property type="entry name" value="NAD(P)-bd_dom_sf"/>
</dbReference>
<dbReference type="Proteomes" id="UP000009326">
    <property type="component" value="Unassembled WGS sequence"/>
</dbReference>
<dbReference type="Gene3D" id="1.10.1040.10">
    <property type="entry name" value="N-(1-d-carboxylethyl)-l-norvaline Dehydrogenase, domain 2"/>
    <property type="match status" value="1"/>
</dbReference>
<evidence type="ECO:0000256" key="1">
    <source>
        <dbReference type="ARBA" id="ARBA00007870"/>
    </source>
</evidence>
<comment type="function">
    <text evidence="4">Catalyzes the NADPH-dependent reduction of ketopantoate into pantoic acid.</text>
</comment>
<dbReference type="Proteomes" id="UP000051521">
    <property type="component" value="Unassembled WGS sequence"/>
</dbReference>
<dbReference type="GO" id="GO:0015940">
    <property type="term" value="P:pantothenate biosynthetic process"/>
    <property type="evidence" value="ECO:0007669"/>
    <property type="project" value="UniProtKB-UniPathway"/>
</dbReference>
<evidence type="ECO:0000256" key="3">
    <source>
        <dbReference type="ARBA" id="ARBA00023002"/>
    </source>
</evidence>
<comment type="catalytic activity">
    <reaction evidence="4">
        <text>(R)-pantoate + NADP(+) = 2-dehydropantoate + NADPH + H(+)</text>
        <dbReference type="Rhea" id="RHEA:16233"/>
        <dbReference type="ChEBI" id="CHEBI:11561"/>
        <dbReference type="ChEBI" id="CHEBI:15378"/>
        <dbReference type="ChEBI" id="CHEBI:15980"/>
        <dbReference type="ChEBI" id="CHEBI:57783"/>
        <dbReference type="ChEBI" id="CHEBI:58349"/>
        <dbReference type="EC" id="1.1.1.169"/>
    </reaction>
</comment>
<dbReference type="EMBL" id="CAKC01000045">
    <property type="protein sequence ID" value="CCI87025.1"/>
    <property type="molecule type" value="Genomic_DNA"/>
</dbReference>
<evidence type="ECO:0000256" key="4">
    <source>
        <dbReference type="RuleBase" id="RU362068"/>
    </source>
</evidence>
<dbReference type="Gene3D" id="3.40.50.720">
    <property type="entry name" value="NAD(P)-binding Rossmann-like Domain"/>
    <property type="match status" value="1"/>
</dbReference>
<evidence type="ECO:0000313" key="10">
    <source>
        <dbReference type="Proteomes" id="UP000051521"/>
    </source>
</evidence>
<dbReference type="InterPro" id="IPR051402">
    <property type="entry name" value="KPR-Related"/>
</dbReference>
<dbReference type="EMBL" id="AYZO01000029">
    <property type="protein sequence ID" value="KRN10554.1"/>
    <property type="molecule type" value="Genomic_DNA"/>
</dbReference>
<dbReference type="InterPro" id="IPR003710">
    <property type="entry name" value="ApbA"/>
</dbReference>
<dbReference type="OrthoDB" id="9800163at2"/>
<dbReference type="InterPro" id="IPR013752">
    <property type="entry name" value="KPA_reductase"/>
</dbReference>
<dbReference type="InterPro" id="IPR008927">
    <property type="entry name" value="6-PGluconate_DH-like_C_sf"/>
</dbReference>
<feature type="domain" description="Ketopantoate reductase N-terminal" evidence="5">
    <location>
        <begin position="7"/>
        <end position="149"/>
    </location>
</feature>
<keyword evidence="2 4" id="KW-0521">NADP</keyword>
<comment type="similarity">
    <text evidence="1 4">Belongs to the ketopantoate reductase family.</text>
</comment>